<evidence type="ECO:0000256" key="7">
    <source>
        <dbReference type="ARBA" id="ARBA00023237"/>
    </source>
</evidence>
<keyword evidence="6 8" id="KW-0472">Membrane</keyword>
<dbReference type="InterPro" id="IPR036942">
    <property type="entry name" value="Beta-barrel_TonB_sf"/>
</dbReference>
<dbReference type="PANTHER" id="PTHR40980:SF4">
    <property type="entry name" value="TONB-DEPENDENT RECEPTOR-LIKE BETA-BARREL DOMAIN-CONTAINING PROTEIN"/>
    <property type="match status" value="1"/>
</dbReference>
<dbReference type="InterPro" id="IPR000531">
    <property type="entry name" value="Beta-barrel_TonB"/>
</dbReference>
<dbReference type="PROSITE" id="PS52016">
    <property type="entry name" value="TONB_DEPENDENT_REC_3"/>
    <property type="match status" value="1"/>
</dbReference>
<keyword evidence="2 8" id="KW-0813">Transport</keyword>
<feature type="domain" description="TonB-dependent receptor plug" evidence="12">
    <location>
        <begin position="132"/>
        <end position="233"/>
    </location>
</feature>
<evidence type="ECO:0000256" key="6">
    <source>
        <dbReference type="ARBA" id="ARBA00023136"/>
    </source>
</evidence>
<evidence type="ECO:0000256" key="8">
    <source>
        <dbReference type="PROSITE-ProRule" id="PRU01360"/>
    </source>
</evidence>
<dbReference type="GO" id="GO:0009279">
    <property type="term" value="C:cell outer membrane"/>
    <property type="evidence" value="ECO:0007669"/>
    <property type="project" value="UniProtKB-SubCell"/>
</dbReference>
<keyword evidence="4 8" id="KW-0812">Transmembrane</keyword>
<evidence type="ECO:0000256" key="3">
    <source>
        <dbReference type="ARBA" id="ARBA00022452"/>
    </source>
</evidence>
<dbReference type="InterPro" id="IPR012910">
    <property type="entry name" value="Plug_dom"/>
</dbReference>
<evidence type="ECO:0000259" key="11">
    <source>
        <dbReference type="Pfam" id="PF00593"/>
    </source>
</evidence>
<organism evidence="13 14">
    <name type="scientific">Sediminicola luteus</name>
    <dbReference type="NCBI Taxonomy" id="319238"/>
    <lineage>
        <taxon>Bacteria</taxon>
        <taxon>Pseudomonadati</taxon>
        <taxon>Bacteroidota</taxon>
        <taxon>Flavobacteriia</taxon>
        <taxon>Flavobacteriales</taxon>
        <taxon>Flavobacteriaceae</taxon>
        <taxon>Sediminicola</taxon>
    </lineage>
</organism>
<comment type="similarity">
    <text evidence="8 9">Belongs to the TonB-dependent receptor family.</text>
</comment>
<keyword evidence="13" id="KW-0675">Receptor</keyword>
<dbReference type="InterPro" id="IPR039426">
    <property type="entry name" value="TonB-dep_rcpt-like"/>
</dbReference>
<evidence type="ECO:0000256" key="4">
    <source>
        <dbReference type="ARBA" id="ARBA00022692"/>
    </source>
</evidence>
<dbReference type="NCBIfam" id="TIGR01782">
    <property type="entry name" value="TonB-Xanth-Caul"/>
    <property type="match status" value="1"/>
</dbReference>
<comment type="caution">
    <text evidence="13">The sequence shown here is derived from an EMBL/GenBank/DDBJ whole genome shotgun (WGS) entry which is preliminary data.</text>
</comment>
<protein>
    <submittedName>
        <fullName evidence="13">TonB-dependent receptor</fullName>
    </submittedName>
</protein>
<dbReference type="SUPFAM" id="SSF56935">
    <property type="entry name" value="Porins"/>
    <property type="match status" value="1"/>
</dbReference>
<dbReference type="Pfam" id="PF13715">
    <property type="entry name" value="CarbopepD_reg_2"/>
    <property type="match status" value="1"/>
</dbReference>
<dbReference type="AlphaFoldDB" id="A0A2A4G187"/>
<feature type="domain" description="TonB-dependent receptor-like beta-barrel" evidence="11">
    <location>
        <begin position="493"/>
        <end position="903"/>
    </location>
</feature>
<keyword evidence="5 9" id="KW-0798">TonB box</keyword>
<feature type="signal peptide" evidence="10">
    <location>
        <begin position="1"/>
        <end position="24"/>
    </location>
</feature>
<dbReference type="Proteomes" id="UP000219559">
    <property type="component" value="Unassembled WGS sequence"/>
</dbReference>
<evidence type="ECO:0000259" key="12">
    <source>
        <dbReference type="Pfam" id="PF07715"/>
    </source>
</evidence>
<dbReference type="Gene3D" id="2.40.170.20">
    <property type="entry name" value="TonB-dependent receptor, beta-barrel domain"/>
    <property type="match status" value="1"/>
</dbReference>
<dbReference type="EMBL" id="NBWU01000007">
    <property type="protein sequence ID" value="PCE62739.1"/>
    <property type="molecule type" value="Genomic_DNA"/>
</dbReference>
<feature type="chain" id="PRO_5013195507" evidence="10">
    <location>
        <begin position="25"/>
        <end position="941"/>
    </location>
</feature>
<gene>
    <name evidence="13" type="ORF">B7P33_15725</name>
</gene>
<dbReference type="Pfam" id="PF07715">
    <property type="entry name" value="Plug"/>
    <property type="match status" value="1"/>
</dbReference>
<dbReference type="SUPFAM" id="SSF49452">
    <property type="entry name" value="Starch-binding domain-like"/>
    <property type="match status" value="1"/>
</dbReference>
<evidence type="ECO:0000313" key="14">
    <source>
        <dbReference type="Proteomes" id="UP000219559"/>
    </source>
</evidence>
<keyword evidence="7 8" id="KW-0998">Cell outer membrane</keyword>
<accession>A0A2A4G187</accession>
<reference evidence="13 14" key="1">
    <citation type="submission" date="2017-04" db="EMBL/GenBank/DDBJ databases">
        <title>A new member of the family Flavobacteriaceae isolated from ascidians.</title>
        <authorList>
            <person name="Chen L."/>
        </authorList>
    </citation>
    <scope>NUCLEOTIDE SEQUENCE [LARGE SCALE GENOMIC DNA]</scope>
    <source>
        <strain evidence="13 14">HQA918</strain>
    </source>
</reference>
<dbReference type="Pfam" id="PF00593">
    <property type="entry name" value="TonB_dep_Rec_b-barrel"/>
    <property type="match status" value="1"/>
</dbReference>
<dbReference type="Gene3D" id="2.60.40.1120">
    <property type="entry name" value="Carboxypeptidase-like, regulatory domain"/>
    <property type="match status" value="1"/>
</dbReference>
<keyword evidence="3 8" id="KW-1134">Transmembrane beta strand</keyword>
<keyword evidence="14" id="KW-1185">Reference proteome</keyword>
<dbReference type="InterPro" id="IPR013784">
    <property type="entry name" value="Carb-bd-like_fold"/>
</dbReference>
<evidence type="ECO:0000256" key="2">
    <source>
        <dbReference type="ARBA" id="ARBA00022448"/>
    </source>
</evidence>
<evidence type="ECO:0000256" key="10">
    <source>
        <dbReference type="SAM" id="SignalP"/>
    </source>
</evidence>
<keyword evidence="10" id="KW-0732">Signal</keyword>
<evidence type="ECO:0000313" key="13">
    <source>
        <dbReference type="EMBL" id="PCE62739.1"/>
    </source>
</evidence>
<name>A0A2A4G187_9FLAO</name>
<dbReference type="GO" id="GO:0030246">
    <property type="term" value="F:carbohydrate binding"/>
    <property type="evidence" value="ECO:0007669"/>
    <property type="project" value="InterPro"/>
</dbReference>
<proteinExistence type="inferred from homology"/>
<dbReference type="CDD" id="cd01347">
    <property type="entry name" value="ligand_gated_channel"/>
    <property type="match status" value="1"/>
</dbReference>
<evidence type="ECO:0000256" key="5">
    <source>
        <dbReference type="ARBA" id="ARBA00023077"/>
    </source>
</evidence>
<comment type="subcellular location">
    <subcellularLocation>
        <location evidence="1 8">Cell outer membrane</location>
        <topology evidence="1 8">Multi-pass membrane protein</topology>
    </subcellularLocation>
</comment>
<dbReference type="RefSeq" id="WP_172435858.1">
    <property type="nucleotide sequence ID" value="NZ_KZ300477.1"/>
</dbReference>
<evidence type="ECO:0000256" key="9">
    <source>
        <dbReference type="RuleBase" id="RU003357"/>
    </source>
</evidence>
<evidence type="ECO:0000256" key="1">
    <source>
        <dbReference type="ARBA" id="ARBA00004571"/>
    </source>
</evidence>
<dbReference type="InterPro" id="IPR037066">
    <property type="entry name" value="Plug_dom_sf"/>
</dbReference>
<dbReference type="InterPro" id="IPR010104">
    <property type="entry name" value="TonB_rcpt_bac"/>
</dbReference>
<dbReference type="PANTHER" id="PTHR40980">
    <property type="entry name" value="PLUG DOMAIN-CONTAINING PROTEIN"/>
    <property type="match status" value="1"/>
</dbReference>
<sequence length="941" mass="105609">MKLTRLLKCFFTLAVMALCTQAVSAQEGNLQGTLLDENGLKIPFGSVMIESLQRGAISDADGKFFLLGLPAGDHTLKVVFLGYADQELPVNIQADETTSVVVRLEQQAEQLEGVMVLGSNGTAKALNAQRNKQNITNIVSTDQIGKYPDANIGDAVKRIPGITMQVDQGEARNIIVRGLAPQLNSVTLNGSRIPSAEGDNRNVQMDLIPSDMIQTIEVNKAVTPDMDADALGGSVNLVTRSSPQNFRLAATAGGGINFITDKRILNASFLVGDRSANEKFGWMVSASIHDSDFGSHNVEAEWENEAEVEIDGEDEDIEVAPYVGESDIRTYLVQRIRRSFSVNLDYAFDANNTIYLKSMYNWRDDRENRFRLRYRKIAPLFADDNSTITGFEGEIRRQTKGGIDNNRNKNTRLEDQRMQNYSLSGDHLFGSLKMDWMASYAAASEERLNERYIEYELGDAIGLNHNVSNPRYPFISPANASDASLDNFELKEITEENQFTEEKDFNAFLNFELPTDLFGQGDGTVKFGGRLRSKNKDRDNNFYEFSPTGDEFDTMSDQPLRNISDPDFLAGPQYQAGEFVDQNFLGGLNLNDSSRFEKEDVPDEYVRANYDVSEKVYGGYVMADQPLSSRLNLLAGIRLEHTNLEATGNEIQDEEEVIGTITESNSYTNILPSIHLKYNLTDKTILRLAWTNTLARPNYADLVPSEDTIEEDEEIFRGNPDLDATTSMNFDLMAEHYFNNVGIISGGLFYKDINDFIYTYQSEDAATGYDVFQPQNGDKASVFGAEVSFQRQLDFLPGFAKNFSLMLNYTYLTSSADGIRNEDGEERTDLDLPGTSPNMFNGSLAYAGKKLNLRLSVNYSDAYLDEIGGSAFTDRYYDEQFLMDFNASYAVNKNLSIYMDLNNMTNQALRYYQGDVNRTMQMEYYGRRLTFGLKYNLFGKQ</sequence>
<dbReference type="Gene3D" id="2.170.130.10">
    <property type="entry name" value="TonB-dependent receptor, plug domain"/>
    <property type="match status" value="1"/>
</dbReference>